<comment type="caution">
    <text evidence="7">The sequence shown here is derived from an EMBL/GenBank/DDBJ whole genome shotgun (WGS) entry which is preliminary data.</text>
</comment>
<keyword evidence="2" id="KW-0560">Oxidoreductase</keyword>
<keyword evidence="4" id="KW-1133">Transmembrane helix</keyword>
<dbReference type="PANTHER" id="PTHR11709">
    <property type="entry name" value="MULTI-COPPER OXIDASE"/>
    <property type="match status" value="1"/>
</dbReference>
<evidence type="ECO:0000313" key="8">
    <source>
        <dbReference type="Proteomes" id="UP001501444"/>
    </source>
</evidence>
<sequence>MSRVRRADRLRLAIACAATALVVGPLAWFWQASLLPDTYSVMDMGYVDAGGHTAGVPHVHHAAGGRSLASLVADPARPADVAIKLTARHGRVRLPSGREVDGYTLNGQSPGPSIRATVGQLVQVTLVNESVPGGTTLHWHGVDVPNAMDGVAGVTQDAVAVGSEFTYRFVADRAGTYWYHSHQMSHEQVRDGLLGALIVTPAAPPPDAVDVVALVHLYHGVRTINGFEGDVRVTVPPGGLARIRVINTDNGPMPAWVHGAPYRLVAVDGADLAGPTPMRDMAVLVTAGGRADLELTMPHDGTPVRIHLGGATGVVLGSGSFAMDAVPRPGGTLDMLTYGIGAQLGFDPDTPDRRFEYSIGRRPGFLDGRPGMFWTVNGHQFPDVPMFVVREGDVVRIHISNHSGEVHPMHLHGHHAVVLSRDGVRATGSPWWVDSLNVANGESYDIAFVADNPGIWMDHCHNLPHAAEGLVAHLAYEGINTPYAIGADAHNKPE</sequence>
<dbReference type="InterPro" id="IPR011707">
    <property type="entry name" value="Cu-oxidase-like_N"/>
</dbReference>
<feature type="domain" description="Plastocyanin-like" evidence="6">
    <location>
        <begin position="92"/>
        <end position="202"/>
    </location>
</feature>
<dbReference type="PANTHER" id="PTHR11709:SF394">
    <property type="entry name" value="FI03373P-RELATED"/>
    <property type="match status" value="1"/>
</dbReference>
<name>A0ABP5SJS0_9ACTN</name>
<organism evidence="7 8">
    <name type="scientific">Dactylosporangium salmoneum</name>
    <dbReference type="NCBI Taxonomy" id="53361"/>
    <lineage>
        <taxon>Bacteria</taxon>
        <taxon>Bacillati</taxon>
        <taxon>Actinomycetota</taxon>
        <taxon>Actinomycetes</taxon>
        <taxon>Micromonosporales</taxon>
        <taxon>Micromonosporaceae</taxon>
        <taxon>Dactylosporangium</taxon>
    </lineage>
</organism>
<dbReference type="InterPro" id="IPR011706">
    <property type="entry name" value="Cu-oxidase_C"/>
</dbReference>
<keyword evidence="1" id="KW-0479">Metal-binding</keyword>
<keyword evidence="4" id="KW-0472">Membrane</keyword>
<evidence type="ECO:0000256" key="3">
    <source>
        <dbReference type="ARBA" id="ARBA00023008"/>
    </source>
</evidence>
<accession>A0ABP5SJS0</accession>
<evidence type="ECO:0000259" key="5">
    <source>
        <dbReference type="Pfam" id="PF07731"/>
    </source>
</evidence>
<feature type="transmembrane region" description="Helical" evidence="4">
    <location>
        <begin position="12"/>
        <end position="30"/>
    </location>
</feature>
<dbReference type="SUPFAM" id="SSF49503">
    <property type="entry name" value="Cupredoxins"/>
    <property type="match status" value="3"/>
</dbReference>
<keyword evidence="8" id="KW-1185">Reference proteome</keyword>
<evidence type="ECO:0008006" key="9">
    <source>
        <dbReference type="Google" id="ProtNLM"/>
    </source>
</evidence>
<protein>
    <recommendedName>
        <fullName evidence="9">FtsP/CotA-like multicopper oxidase with cupredoxin domain</fullName>
    </recommendedName>
</protein>
<dbReference type="Pfam" id="PF07732">
    <property type="entry name" value="Cu-oxidase_3"/>
    <property type="match status" value="1"/>
</dbReference>
<evidence type="ECO:0000256" key="1">
    <source>
        <dbReference type="ARBA" id="ARBA00022723"/>
    </source>
</evidence>
<dbReference type="Pfam" id="PF07731">
    <property type="entry name" value="Cu-oxidase_2"/>
    <property type="match status" value="1"/>
</dbReference>
<dbReference type="InterPro" id="IPR002355">
    <property type="entry name" value="Cu_oxidase_Cu_BS"/>
</dbReference>
<dbReference type="CDD" id="cd04202">
    <property type="entry name" value="CuRO_D2_2dMcoN_like"/>
    <property type="match status" value="1"/>
</dbReference>
<dbReference type="InterPro" id="IPR008972">
    <property type="entry name" value="Cupredoxin"/>
</dbReference>
<dbReference type="EMBL" id="BAAARV010000007">
    <property type="protein sequence ID" value="GAA2332684.1"/>
    <property type="molecule type" value="Genomic_DNA"/>
</dbReference>
<feature type="domain" description="Plastocyanin-like" evidence="5">
    <location>
        <begin position="371"/>
        <end position="475"/>
    </location>
</feature>
<evidence type="ECO:0000256" key="4">
    <source>
        <dbReference type="SAM" id="Phobius"/>
    </source>
</evidence>
<dbReference type="PROSITE" id="PS00080">
    <property type="entry name" value="MULTICOPPER_OXIDASE2"/>
    <property type="match status" value="1"/>
</dbReference>
<evidence type="ECO:0000313" key="7">
    <source>
        <dbReference type="EMBL" id="GAA2332684.1"/>
    </source>
</evidence>
<evidence type="ECO:0000259" key="6">
    <source>
        <dbReference type="Pfam" id="PF07732"/>
    </source>
</evidence>
<dbReference type="Proteomes" id="UP001501444">
    <property type="component" value="Unassembled WGS sequence"/>
</dbReference>
<evidence type="ECO:0000256" key="2">
    <source>
        <dbReference type="ARBA" id="ARBA00023002"/>
    </source>
</evidence>
<gene>
    <name evidence="7" type="ORF">GCM10010170_011770</name>
</gene>
<keyword evidence="4" id="KW-0812">Transmembrane</keyword>
<dbReference type="Gene3D" id="2.60.40.420">
    <property type="entry name" value="Cupredoxins - blue copper proteins"/>
    <property type="match status" value="3"/>
</dbReference>
<dbReference type="InterPro" id="IPR045087">
    <property type="entry name" value="Cu-oxidase_fam"/>
</dbReference>
<keyword evidence="3" id="KW-0186">Copper</keyword>
<proteinExistence type="predicted"/>
<reference evidence="8" key="1">
    <citation type="journal article" date="2019" name="Int. J. Syst. Evol. Microbiol.">
        <title>The Global Catalogue of Microorganisms (GCM) 10K type strain sequencing project: providing services to taxonomists for standard genome sequencing and annotation.</title>
        <authorList>
            <consortium name="The Broad Institute Genomics Platform"/>
            <consortium name="The Broad Institute Genome Sequencing Center for Infectious Disease"/>
            <person name="Wu L."/>
            <person name="Ma J."/>
        </authorList>
    </citation>
    <scope>NUCLEOTIDE SEQUENCE [LARGE SCALE GENOMIC DNA]</scope>
    <source>
        <strain evidence="8">JCM 3272</strain>
    </source>
</reference>